<dbReference type="PANTHER" id="PTHR18939">
    <property type="entry name" value="RIBOSOME BINDING PROTEIN-1"/>
    <property type="match status" value="1"/>
</dbReference>
<reference evidence="2" key="1">
    <citation type="journal article" date="2023" name="Mol. Biol. Evol.">
        <title>Third-Generation Sequencing Reveals the Adaptive Role of the Epigenome in Three Deep-Sea Polychaetes.</title>
        <authorList>
            <person name="Perez M."/>
            <person name="Aroh O."/>
            <person name="Sun Y."/>
            <person name="Lan Y."/>
            <person name="Juniper S.K."/>
            <person name="Young C.R."/>
            <person name="Angers B."/>
            <person name="Qian P.Y."/>
        </authorList>
    </citation>
    <scope>NUCLEOTIDE SEQUENCE</scope>
    <source>
        <strain evidence="2">R07B-5</strain>
    </source>
</reference>
<comment type="caution">
    <text evidence="2">The sequence shown here is derived from an EMBL/GenBank/DDBJ whole genome shotgun (WGS) entry which is preliminary data.</text>
</comment>
<keyword evidence="1" id="KW-0175">Coiled coil</keyword>
<feature type="coiled-coil region" evidence="1">
    <location>
        <begin position="182"/>
        <end position="508"/>
    </location>
</feature>
<sequence length="1170" mass="131258">MDVLSMQTGAMTFWTKKMTKGEIDPVLGLKKQLSEKEKALQEEQSRAMAANNQVKTMKQELAQEKQKYAQLEKHSHERITSQSHEIEALHARMQATHDQHVSEMQATRMQLDQVKGSGGGSGDQRALVAQLNKENKQLKEAAAAAAANQGGVDIDNMKKQLKIMQDELTKNVMKTNAADNLKKSMDSKINSYKDQIAKLEAAQRDTEAVLSKKLNETTEELRRESHKAQTIRQEMEKMKQASGKAEQELAALQQKMQSLEAARAQDMDNLTAVQNKLKVVQEAEARRGEAVSRVAALELKAEQKDQELQQLMQENASLMTQLEVQKTVVSQVQQSAGGADVNAEQLRVQLEQQQKLLSEKETDLQRVRSELDRHMTKVQTLQEELDAQKKKNDKLEGDGCELESERTAECQRLRAEVETKAAQLQKVQGELDEMHKEHSALQQRSVADQAAGDTKATSQLTSVQSELERTSGQLKAVTAEVEQLKQQNQNLQKLADESNTKVEQLKGELEGRSGEVETLRVQCETLGKQNKEKVELASLEAEKSAQELSALREQLKNRENDLLKLQDDLKVAQKEKDELAATVAESASASADDAAVEVTRLRQCLECKESELEIMQGWLSKGEQATKDLEAERQRADELASQLSKSSDEVGQLRERALASEAALDTLQKQLKAVSQENEALGSLKEEMQQMSVRSESLAAQVSTLESTLQKREAELDVVKKENQELLAGCREATETLTKAEKTAEGIAEVQAELKEKVSEVDRLEAQLQQKETEIAVSIRQAAATEPQVAAPVATGPSELHGKEYTTFTRVEERSSIDVRQIINDLDTTKAELTVLQAVLNGKEKQIEKLHRQLDQGQSSDLVNGNVASPPPAEVERLRQENTQYKQQVEELNKKCQSMTDKPAENGKELVEEQQRLLQRLFPSVSVETTSTQKDWVASFEKQATQYLQQLSNTKPSGSSPDVEAQLAKERQAQSKLQSEVAHYKVVLADTEAILQQLQNSVEQEEKKWSGKVSQSEQELQQQQAEVQRLQMEVQQLKGSSEEVTDLNFAYRCVEKSLTNIVDELKEKISGLEKKLTEAESEKMTLKHQLTEKQGQDIDRVLQELEEERKNRKELAQAKAKLSGMLKTGQDALREEQDNVRQLQEQLEKHSKVQLSHVSLSLMIWACSLQ</sequence>
<dbReference type="AlphaFoldDB" id="A0AAD9L184"/>
<dbReference type="EMBL" id="JAODUO010000438">
    <property type="protein sequence ID" value="KAK2180553.1"/>
    <property type="molecule type" value="Genomic_DNA"/>
</dbReference>
<dbReference type="Proteomes" id="UP001209878">
    <property type="component" value="Unassembled WGS sequence"/>
</dbReference>
<evidence type="ECO:0000313" key="2">
    <source>
        <dbReference type="EMBL" id="KAK2180553.1"/>
    </source>
</evidence>
<proteinExistence type="predicted"/>
<evidence type="ECO:0000313" key="3">
    <source>
        <dbReference type="Proteomes" id="UP001209878"/>
    </source>
</evidence>
<feature type="coiled-coil region" evidence="1">
    <location>
        <begin position="622"/>
        <end position="722"/>
    </location>
</feature>
<dbReference type="PANTHER" id="PTHR18939:SF4">
    <property type="entry name" value="RIBOSOME-BINDING PROTEIN 1"/>
    <property type="match status" value="1"/>
</dbReference>
<feature type="coiled-coil region" evidence="1">
    <location>
        <begin position="26"/>
        <end position="74"/>
    </location>
</feature>
<dbReference type="GO" id="GO:0005789">
    <property type="term" value="C:endoplasmic reticulum membrane"/>
    <property type="evidence" value="ECO:0007669"/>
    <property type="project" value="TreeGrafter"/>
</dbReference>
<protein>
    <submittedName>
        <fullName evidence="2">Uncharacterized protein</fullName>
    </submittedName>
</protein>
<organism evidence="2 3">
    <name type="scientific">Ridgeia piscesae</name>
    <name type="common">Tubeworm</name>
    <dbReference type="NCBI Taxonomy" id="27915"/>
    <lineage>
        <taxon>Eukaryota</taxon>
        <taxon>Metazoa</taxon>
        <taxon>Spiralia</taxon>
        <taxon>Lophotrochozoa</taxon>
        <taxon>Annelida</taxon>
        <taxon>Polychaeta</taxon>
        <taxon>Sedentaria</taxon>
        <taxon>Canalipalpata</taxon>
        <taxon>Sabellida</taxon>
        <taxon>Siboglinidae</taxon>
        <taxon>Ridgeia</taxon>
    </lineage>
</organism>
<feature type="coiled-coil region" evidence="1">
    <location>
        <begin position="121"/>
        <end position="148"/>
    </location>
</feature>
<name>A0AAD9L184_RIDPI</name>
<keyword evidence="3" id="KW-1185">Reference proteome</keyword>
<feature type="coiled-coil region" evidence="1">
    <location>
        <begin position="534"/>
        <end position="582"/>
    </location>
</feature>
<feature type="coiled-coil region" evidence="1">
    <location>
        <begin position="747"/>
        <end position="781"/>
    </location>
</feature>
<gene>
    <name evidence="2" type="ORF">NP493_438g02025</name>
</gene>
<dbReference type="InterPro" id="IPR040248">
    <property type="entry name" value="RRBP1"/>
</dbReference>
<accession>A0AAD9L184</accession>
<evidence type="ECO:0000256" key="1">
    <source>
        <dbReference type="SAM" id="Coils"/>
    </source>
</evidence>
<feature type="coiled-coil region" evidence="1">
    <location>
        <begin position="988"/>
        <end position="1153"/>
    </location>
</feature>
<feature type="coiled-coil region" evidence="1">
    <location>
        <begin position="833"/>
        <end position="902"/>
    </location>
</feature>